<organism evidence="2 3">
    <name type="scientific">Gossypium arboreum</name>
    <name type="common">Tree cotton</name>
    <name type="synonym">Gossypium nanking</name>
    <dbReference type="NCBI Taxonomy" id="29729"/>
    <lineage>
        <taxon>Eukaryota</taxon>
        <taxon>Viridiplantae</taxon>
        <taxon>Streptophyta</taxon>
        <taxon>Embryophyta</taxon>
        <taxon>Tracheophyta</taxon>
        <taxon>Spermatophyta</taxon>
        <taxon>Magnoliopsida</taxon>
        <taxon>eudicotyledons</taxon>
        <taxon>Gunneridae</taxon>
        <taxon>Pentapetalae</taxon>
        <taxon>rosids</taxon>
        <taxon>malvids</taxon>
        <taxon>Malvales</taxon>
        <taxon>Malvaceae</taxon>
        <taxon>Malvoideae</taxon>
        <taxon>Gossypium</taxon>
    </lineage>
</organism>
<evidence type="ECO:0000313" key="2">
    <source>
        <dbReference type="EMBL" id="KAK5792943.1"/>
    </source>
</evidence>
<feature type="region of interest" description="Disordered" evidence="1">
    <location>
        <begin position="240"/>
        <end position="264"/>
    </location>
</feature>
<dbReference type="Proteomes" id="UP001358586">
    <property type="component" value="Chromosome 10"/>
</dbReference>
<gene>
    <name evidence="2" type="ORF">PVK06_034076</name>
</gene>
<protein>
    <submittedName>
        <fullName evidence="2">Uncharacterized protein</fullName>
    </submittedName>
</protein>
<sequence>MTTFASLFASLNTLMKPKNLSSAKQEKLVDMLWSKQRAVEVKTVCVEISVDFELPHFINVELCDCSFVSIGVKVLWLLMRCLPCRSFIHFGKHYFKKNEVKVWKAKQDGAGTGQISIPEKSSAVRNKSASNGGPALTSTSEVFSKDKAMVLDLSPTFKLKYVCLTRSSNKFEVLSVELENSNDTVASDIDAEQDVVDDDNETEQLEFSPWKPKLALLAVAPLVRSLMATKQENIDKCKKKINNPSAKGREKGGGKGGSHCPCVP</sequence>
<keyword evidence="3" id="KW-1185">Reference proteome</keyword>
<accession>A0ABR0ND58</accession>
<evidence type="ECO:0000313" key="3">
    <source>
        <dbReference type="Proteomes" id="UP001358586"/>
    </source>
</evidence>
<dbReference type="EMBL" id="JARKNE010000010">
    <property type="protein sequence ID" value="KAK5792943.1"/>
    <property type="molecule type" value="Genomic_DNA"/>
</dbReference>
<reference evidence="2 3" key="1">
    <citation type="submission" date="2023-03" db="EMBL/GenBank/DDBJ databases">
        <title>WGS of Gossypium arboreum.</title>
        <authorList>
            <person name="Yu D."/>
        </authorList>
    </citation>
    <scope>NUCLEOTIDE SEQUENCE [LARGE SCALE GENOMIC DNA]</scope>
    <source>
        <tissue evidence="2">Leaf</tissue>
    </source>
</reference>
<proteinExistence type="predicted"/>
<evidence type="ECO:0000256" key="1">
    <source>
        <dbReference type="SAM" id="MobiDB-lite"/>
    </source>
</evidence>
<comment type="caution">
    <text evidence="2">The sequence shown here is derived from an EMBL/GenBank/DDBJ whole genome shotgun (WGS) entry which is preliminary data.</text>
</comment>
<name>A0ABR0ND58_GOSAR</name>